<proteinExistence type="predicted"/>
<dbReference type="AlphaFoldDB" id="A0A255Z8V8"/>
<reference evidence="2 3" key="1">
    <citation type="submission" date="2017-07" db="EMBL/GenBank/DDBJ databases">
        <title>Flavobacterium cyanobacteriorum sp. nov., isolated from cyanobacterial aggregates in a eutrophic lake.</title>
        <authorList>
            <person name="Cai H."/>
        </authorList>
    </citation>
    <scope>NUCLEOTIDE SEQUENCE [LARGE SCALE GENOMIC DNA]</scope>
    <source>
        <strain evidence="2 3">TH021</strain>
    </source>
</reference>
<evidence type="ECO:0000313" key="3">
    <source>
        <dbReference type="Proteomes" id="UP000216605"/>
    </source>
</evidence>
<feature type="compositionally biased region" description="Acidic residues" evidence="1">
    <location>
        <begin position="12"/>
        <end position="23"/>
    </location>
</feature>
<comment type="caution">
    <text evidence="2">The sequence shown here is derived from an EMBL/GenBank/DDBJ whole genome shotgun (WGS) entry which is preliminary data.</text>
</comment>
<feature type="region of interest" description="Disordered" evidence="1">
    <location>
        <begin position="136"/>
        <end position="159"/>
    </location>
</feature>
<evidence type="ECO:0000313" key="2">
    <source>
        <dbReference type="EMBL" id="OYQ37977.1"/>
    </source>
</evidence>
<evidence type="ECO:0000256" key="1">
    <source>
        <dbReference type="SAM" id="MobiDB-lite"/>
    </source>
</evidence>
<feature type="region of interest" description="Disordered" evidence="1">
    <location>
        <begin position="1"/>
        <end position="23"/>
    </location>
</feature>
<name>A0A255Z8V8_9FLAO</name>
<dbReference type="Proteomes" id="UP000216605">
    <property type="component" value="Unassembled WGS sequence"/>
</dbReference>
<organism evidence="2 3">
    <name type="scientific">Flavobacterium cyanobacteriorum</name>
    <dbReference type="NCBI Taxonomy" id="2022802"/>
    <lineage>
        <taxon>Bacteria</taxon>
        <taxon>Pseudomonadati</taxon>
        <taxon>Bacteroidota</taxon>
        <taxon>Flavobacteriia</taxon>
        <taxon>Flavobacteriales</taxon>
        <taxon>Flavobacteriaceae</taxon>
        <taxon>Flavobacterium</taxon>
    </lineage>
</organism>
<protein>
    <submittedName>
        <fullName evidence="2">Uncharacterized protein</fullName>
    </submittedName>
</protein>
<keyword evidence="3" id="KW-1185">Reference proteome</keyword>
<accession>A0A255Z8V8</accession>
<dbReference type="EMBL" id="NOXV01000243">
    <property type="protein sequence ID" value="OYQ37977.1"/>
    <property type="molecule type" value="Genomic_DNA"/>
</dbReference>
<sequence>MLLAATRACAPETEDTPAPVDDESGYVSEDVLMRTAQAEWVLFSREADSTIAAAEEDICENTDRLYEQRTRHKFELEIALIKAESILEQLKEKWQYAKRLRARQHHYGAEAIQKMNSFKKDFRKHAQRLDAALKHLREKRFDSRPSQGKPGGATKSTSS</sequence>
<gene>
    <name evidence="2" type="ORF">CHU92_07070</name>
</gene>